<feature type="region of interest" description="Disordered" evidence="5">
    <location>
        <begin position="297"/>
        <end position="355"/>
    </location>
</feature>
<dbReference type="EMBL" id="CM001196">
    <property type="protein sequence ID" value="EGP91372.1"/>
    <property type="molecule type" value="Genomic_DNA"/>
</dbReference>
<reference evidence="7 8" key="1">
    <citation type="journal article" date="2011" name="PLoS Genet.">
        <title>Finished genome of the fungal wheat pathogen Mycosphaerella graminicola reveals dispensome structure, chromosome plasticity, and stealth pathogenesis.</title>
        <authorList>
            <person name="Goodwin S.B."/>
            <person name="Ben M'barek S."/>
            <person name="Dhillon B."/>
            <person name="Wittenberg A.H.J."/>
            <person name="Crane C.F."/>
            <person name="Hane J.K."/>
            <person name="Foster A.J."/>
            <person name="Van der Lee T.A.J."/>
            <person name="Grimwood J."/>
            <person name="Aerts A."/>
            <person name="Antoniw J."/>
            <person name="Bailey A."/>
            <person name="Bluhm B."/>
            <person name="Bowler J."/>
            <person name="Bristow J."/>
            <person name="van der Burgt A."/>
            <person name="Canto-Canche B."/>
            <person name="Churchill A.C.L."/>
            <person name="Conde-Ferraez L."/>
            <person name="Cools H.J."/>
            <person name="Coutinho P.M."/>
            <person name="Csukai M."/>
            <person name="Dehal P."/>
            <person name="De Wit P."/>
            <person name="Donzelli B."/>
            <person name="van de Geest H.C."/>
            <person name="van Ham R.C.H.J."/>
            <person name="Hammond-Kosack K.E."/>
            <person name="Henrissat B."/>
            <person name="Kilian A."/>
            <person name="Kobayashi A.K."/>
            <person name="Koopmann E."/>
            <person name="Kourmpetis Y."/>
            <person name="Kuzniar A."/>
            <person name="Lindquist E."/>
            <person name="Lombard V."/>
            <person name="Maliepaard C."/>
            <person name="Martins N."/>
            <person name="Mehrabi R."/>
            <person name="Nap J.P.H."/>
            <person name="Ponomarenko A."/>
            <person name="Rudd J.J."/>
            <person name="Salamov A."/>
            <person name="Schmutz J."/>
            <person name="Schouten H.J."/>
            <person name="Shapiro H."/>
            <person name="Stergiopoulos I."/>
            <person name="Torriani S.F.F."/>
            <person name="Tu H."/>
            <person name="de Vries R.P."/>
            <person name="Waalwijk C."/>
            <person name="Ware S.B."/>
            <person name="Wiebenga A."/>
            <person name="Zwiers L.-H."/>
            <person name="Oliver R.P."/>
            <person name="Grigoriev I.V."/>
            <person name="Kema G.H.J."/>
        </authorList>
    </citation>
    <scope>NUCLEOTIDE SEQUENCE [LARGE SCALE GENOMIC DNA]</scope>
    <source>
        <strain evidence="8">CBS 115943 / IPO323</strain>
    </source>
</reference>
<dbReference type="STRING" id="336722.F9WY60"/>
<sequence>MVEDEPERSSSGDSEPERSSSDEPDQNMPDAPDHNFQDEPGHINQDEAPECAVCSAEENLVPCSGCRNIHYCSTECAQLDHDFHSGNCDRPGLVEIADPLTGGKYPICANCSRKKSKEGLPLLHCGRCRKMHYCGDACAEKHWAWHSLTCKAAGKEPSVSSSSSQGPANETPQRRQKIVECANCSDGQSVGGGPLGYCTICGLVRYCSSDCEQADREWHSLTCRRREDIASESKSGGPTYLDNNIDNNFSGGPKIRLAPKKKAIKSTRPLVSPEHVNQKAIELNKLIEEGGRLFLDDGLAGRRTPSSPTTTASSDSSPTRKPRDRSRTPPQSRPQRTPPPQNLPPRLSPEPSLSSTPELRAFRSILSHPEEANANHIGRVDRFYDHMPPSVYMRWIKGAKLIDDGRSVRFDVVNLGKEVEVGEYCWLDGDAMRREWLVPLQEFWGRVRVQVEGRERRRVVEEEREKEREVERKLKKEMVEEEKRVRPEVEKIGPGSEAEL</sequence>
<dbReference type="Proteomes" id="UP000008062">
    <property type="component" value="Chromosome 1"/>
</dbReference>
<feature type="region of interest" description="Disordered" evidence="5">
    <location>
        <begin position="1"/>
        <end position="42"/>
    </location>
</feature>
<evidence type="ECO:0000259" key="6">
    <source>
        <dbReference type="PROSITE" id="PS50865"/>
    </source>
</evidence>
<dbReference type="Pfam" id="PF01753">
    <property type="entry name" value="zf-MYND"/>
    <property type="match status" value="3"/>
</dbReference>
<dbReference type="RefSeq" id="XP_003856396.1">
    <property type="nucleotide sequence ID" value="XM_003856348.1"/>
</dbReference>
<keyword evidence="2 4" id="KW-0863">Zinc-finger</keyword>
<feature type="compositionally biased region" description="Pro residues" evidence="5">
    <location>
        <begin position="336"/>
        <end position="348"/>
    </location>
</feature>
<evidence type="ECO:0000256" key="1">
    <source>
        <dbReference type="ARBA" id="ARBA00022723"/>
    </source>
</evidence>
<dbReference type="InParanoid" id="F9WY60"/>
<dbReference type="OrthoDB" id="5952526at2759"/>
<dbReference type="InterPro" id="IPR002893">
    <property type="entry name" value="Znf_MYND"/>
</dbReference>
<protein>
    <recommendedName>
        <fullName evidence="6">MYND-type domain-containing protein</fullName>
    </recommendedName>
</protein>
<evidence type="ECO:0000313" key="7">
    <source>
        <dbReference type="EMBL" id="EGP91372.1"/>
    </source>
</evidence>
<feature type="region of interest" description="Disordered" evidence="5">
    <location>
        <begin position="228"/>
        <end position="253"/>
    </location>
</feature>
<dbReference type="Gene3D" id="6.10.140.2220">
    <property type="match status" value="3"/>
</dbReference>
<dbReference type="GeneID" id="13394953"/>
<name>F9WY60_ZYMTI</name>
<dbReference type="GO" id="GO:0008270">
    <property type="term" value="F:zinc ion binding"/>
    <property type="evidence" value="ECO:0007669"/>
    <property type="project" value="UniProtKB-KW"/>
</dbReference>
<feature type="compositionally biased region" description="Basic and acidic residues" evidence="5">
    <location>
        <begin position="479"/>
        <end position="491"/>
    </location>
</feature>
<keyword evidence="1" id="KW-0479">Metal-binding</keyword>
<dbReference type="PROSITE" id="PS50865">
    <property type="entry name" value="ZF_MYND_2"/>
    <property type="match status" value="3"/>
</dbReference>
<dbReference type="KEGG" id="ztr:MYCGRDRAFT_89575"/>
<gene>
    <name evidence="7" type="ORF">MYCGRDRAFT_89575</name>
</gene>
<feature type="domain" description="MYND-type" evidence="6">
    <location>
        <begin position="108"/>
        <end position="150"/>
    </location>
</feature>
<evidence type="ECO:0000256" key="2">
    <source>
        <dbReference type="ARBA" id="ARBA00022771"/>
    </source>
</evidence>
<organism evidence="7 8">
    <name type="scientific">Zymoseptoria tritici (strain CBS 115943 / IPO323)</name>
    <name type="common">Speckled leaf blotch fungus</name>
    <name type="synonym">Septoria tritici</name>
    <dbReference type="NCBI Taxonomy" id="336722"/>
    <lineage>
        <taxon>Eukaryota</taxon>
        <taxon>Fungi</taxon>
        <taxon>Dikarya</taxon>
        <taxon>Ascomycota</taxon>
        <taxon>Pezizomycotina</taxon>
        <taxon>Dothideomycetes</taxon>
        <taxon>Dothideomycetidae</taxon>
        <taxon>Mycosphaerellales</taxon>
        <taxon>Mycosphaerellaceae</taxon>
        <taxon>Zymoseptoria</taxon>
    </lineage>
</organism>
<keyword evidence="3" id="KW-0862">Zinc</keyword>
<feature type="compositionally biased region" description="Polar residues" evidence="5">
    <location>
        <begin position="232"/>
        <end position="250"/>
    </location>
</feature>
<evidence type="ECO:0000313" key="8">
    <source>
        <dbReference type="Proteomes" id="UP000008062"/>
    </source>
</evidence>
<keyword evidence="8" id="KW-1185">Reference proteome</keyword>
<dbReference type="AlphaFoldDB" id="F9WY60"/>
<feature type="domain" description="MYND-type" evidence="6">
    <location>
        <begin position="51"/>
        <end position="88"/>
    </location>
</feature>
<dbReference type="SUPFAM" id="SSF144232">
    <property type="entry name" value="HIT/MYND zinc finger-like"/>
    <property type="match status" value="3"/>
</dbReference>
<dbReference type="HOGENOM" id="CLU_545373_0_0_1"/>
<feature type="domain" description="MYND-type" evidence="6">
    <location>
        <begin position="181"/>
        <end position="223"/>
    </location>
</feature>
<dbReference type="PROSITE" id="PS01360">
    <property type="entry name" value="ZF_MYND_1"/>
    <property type="match status" value="3"/>
</dbReference>
<feature type="region of interest" description="Disordered" evidence="5">
    <location>
        <begin position="479"/>
        <end position="500"/>
    </location>
</feature>
<proteinExistence type="predicted"/>
<feature type="compositionally biased region" description="Low complexity" evidence="5">
    <location>
        <begin position="302"/>
        <end position="319"/>
    </location>
</feature>
<feature type="compositionally biased region" description="Basic and acidic residues" evidence="5">
    <location>
        <begin position="31"/>
        <end position="42"/>
    </location>
</feature>
<evidence type="ECO:0000256" key="4">
    <source>
        <dbReference type="PROSITE-ProRule" id="PRU00134"/>
    </source>
</evidence>
<evidence type="ECO:0000256" key="5">
    <source>
        <dbReference type="SAM" id="MobiDB-lite"/>
    </source>
</evidence>
<feature type="compositionally biased region" description="Basic and acidic residues" evidence="5">
    <location>
        <begin position="7"/>
        <end position="21"/>
    </location>
</feature>
<evidence type="ECO:0000256" key="3">
    <source>
        <dbReference type="ARBA" id="ARBA00022833"/>
    </source>
</evidence>
<accession>F9WY60</accession>